<dbReference type="FunFam" id="3.40.50.300:FF:000628">
    <property type="entry name" value="Endoribonuclease Dicer"/>
    <property type="match status" value="1"/>
</dbReference>
<sequence>MEAPTQDQDFKPREYQVEMLEIAMKCNTIVFMPTGSGKTFIAAMLIKQLAKDVEKKYSEGGKRTFFLVNTVALVSQQADSISRTLPLSISTYSGDMGVDYWDSTKWLSELEGNQVLVMTAQIFLNLLMHNYVEFSRVNLLIMDECHHAMHNHAMNQIMDLYRKKYCDNNDGNQEDRPRILGLTATLLNANCKIDKIETEIKTLEYNLNSKVITASDEEMVKKYSTNPKEEVRYYREVNINPVGCDLLDTCLKYLYKVIKQILVEDIPIENPIEGAELINEFKKPIKKRIKNMLADIEKIHYELGLYSSAEAALTIIVRLERIKLTTADSVISTLLEIIITKLHQFRKKAFHYMENVNEADKPLVFSTKKLSTLYEIFRNFPSTNVAIVFVERRLTAKVLYHIFSRLSKTNEKFSSVSADFIVGFNSSPFNDTREVLYMKKSNLATLRKFNNKETNVLFASNVIEEGIDIRLCNYVIKFDLPQTFRSYVQSKGRARNSRSTFILVMPEGDSQAANTYNVFKKMEEYMKNNLGGGRALNYLQDIDGDDDSLDDLPPYFANGPDSAKVTALYAITLINRYCLSLPQDQFCVLTTSWWVRPVEVDGLVKYEGILRLPINCPIKEDIRGPLCDSKIKAKRGVALETCKRLHQIGELNDSLLPCGRDSEILNDTKLFPHWDASETRAGSKKKRRVYNKYYSTWERNCRPQPNMKLYIHFIKVTTNYEKPENSRLAAFYDVLNSKRNFAIITSIKWPRICSFSMFMNVGEVNIEILDNIKTVKLNKVQINSLFTFHCLLFTEVLPNMKKFLMRDYENDENSFFIIPTIEDENKEINIDWETIRNHQEIPEIKPLDAEVRKNIVVNDETYLGKVVVPWYRCEGFKLRYIVSKVSTDENPGSPFPSANYESYAHYFEDRYSQKLLNPAQPLIEVRAISSKINCILPRGKRHRSSRKNRQNEDDFEETLIPELCFLYEFPAVYFLKATLLPSVLHRLHYLLIAEELRRSIAKKANLGVVNIPSGDIPNFIESVELSDKSPPMKRRKLELSCDDNQFNEECCEEPLRVDHTTLHYEDETKAHSTIEVSDLLTSNMNALKERIYPWKEEDEPYDIERLLTDVDMLAIKHYEKFMSESVGMKTIKHSARYGYGEESLIIEPLPTASLLLLSKRLKNNIGPQQSAILQALTSSSANDIINYERLETLGDSFLKYIVSLTLFVNYFDKDEGKLTQVKGKLIGNKNFFFIGRNINLGSILKVHDFSPGDWDIPCFGLSRDLQNLVKELKISPAVMYQINLSPVERDTGILKEETRLQIHELLATSQDTNESSHTSWSIIGQQEVPDKTIADAVEALVGVYLKSCGIEGAVKLCNWLGILAPELADIKNLLLTPPPTARLNPTGRVELFLIEPDRIERKLHYKFNDRSFLLQALTHSSYQNNVTDCYQRFEFLGDAILDFLITVHIYENCGNLSPGELTDLRSALVNNITFACLTVRYGFHKHINAKASKLNDIIERFVKHQESRDHKTGAEILFLIEEQSTQVAESVDVPKILGDVFESLAAAIYLDSGKNLQKVWDVYYHLMKREIDEFSRNVPKNHIRLLYEKFPNPLPKFGPSDLTKDGRVVVPLEVIHRQKQSVFHGLGDNKNNAKLAAAKLALRRLHEKDEDTVA</sequence>
<evidence type="ECO:0000259" key="20">
    <source>
        <dbReference type="PROSITE" id="PS51192"/>
    </source>
</evidence>
<proteinExistence type="inferred from homology"/>
<evidence type="ECO:0000256" key="3">
    <source>
        <dbReference type="ARBA" id="ARBA00022722"/>
    </source>
</evidence>
<feature type="domain" description="Helicase ATP-binding" evidence="20">
    <location>
        <begin position="19"/>
        <end position="204"/>
    </location>
</feature>
<keyword evidence="3" id="KW-0540">Nuclease</keyword>
<dbReference type="InterPro" id="IPR014001">
    <property type="entry name" value="Helicase_ATP-bd"/>
</dbReference>
<evidence type="ECO:0000256" key="10">
    <source>
        <dbReference type="ARBA" id="ARBA00022840"/>
    </source>
</evidence>
<comment type="similarity">
    <text evidence="15 16">Belongs to the helicase family. Dicer subfamily.</text>
</comment>
<dbReference type="InterPro" id="IPR048513">
    <property type="entry name" value="Dicer_PBD"/>
</dbReference>
<dbReference type="InterPro" id="IPR000999">
    <property type="entry name" value="RNase_III_dom"/>
</dbReference>
<evidence type="ECO:0000256" key="6">
    <source>
        <dbReference type="ARBA" id="ARBA00022741"/>
    </source>
</evidence>
<evidence type="ECO:0000256" key="1">
    <source>
        <dbReference type="ARBA" id="ARBA00001936"/>
    </source>
</evidence>
<dbReference type="Pfam" id="PF00271">
    <property type="entry name" value="Helicase_C"/>
    <property type="match status" value="1"/>
</dbReference>
<dbReference type="Pfam" id="PF04851">
    <property type="entry name" value="ResIII"/>
    <property type="match status" value="1"/>
</dbReference>
<keyword evidence="14" id="KW-0464">Manganese</keyword>
<keyword evidence="9" id="KW-0347">Helicase</keyword>
<reference evidence="23 24" key="1">
    <citation type="submission" date="2022-12" db="EMBL/GenBank/DDBJ databases">
        <title>Chromosome-level genome assembly of true bugs.</title>
        <authorList>
            <person name="Ma L."/>
            <person name="Li H."/>
        </authorList>
    </citation>
    <scope>NUCLEOTIDE SEQUENCE [LARGE SCALE GENOMIC DNA]</scope>
    <source>
        <strain evidence="23">Lab_2022b</strain>
    </source>
</reference>
<dbReference type="SMART" id="SM00490">
    <property type="entry name" value="HELICc"/>
    <property type="match status" value="1"/>
</dbReference>
<dbReference type="InterPro" id="IPR036085">
    <property type="entry name" value="PAZ_dom_sf"/>
</dbReference>
<comment type="cofactor">
    <cofactor evidence="1">
        <name>Mn(2+)</name>
        <dbReference type="ChEBI" id="CHEBI:29035"/>
    </cofactor>
</comment>
<keyword evidence="10" id="KW-0067">ATP-binding</keyword>
<dbReference type="Pfam" id="PF20931">
    <property type="entry name" value="Dicer_platform"/>
    <property type="match status" value="1"/>
</dbReference>
<dbReference type="SMART" id="SM00487">
    <property type="entry name" value="DEXDc"/>
    <property type="match status" value="1"/>
</dbReference>
<name>A0AAW1DS39_9HEMI</name>
<dbReference type="InterPro" id="IPR036389">
    <property type="entry name" value="RNase_III_sf"/>
</dbReference>
<dbReference type="SUPFAM" id="SSF69065">
    <property type="entry name" value="RNase III domain-like"/>
    <property type="match status" value="2"/>
</dbReference>
<feature type="domain" description="RNase III" evidence="18">
    <location>
        <begin position="1396"/>
        <end position="1553"/>
    </location>
</feature>
<dbReference type="InterPro" id="IPR048512">
    <property type="entry name" value="Dicer_platform"/>
</dbReference>
<dbReference type="GO" id="GO:0005634">
    <property type="term" value="C:nucleus"/>
    <property type="evidence" value="ECO:0007669"/>
    <property type="project" value="TreeGrafter"/>
</dbReference>
<dbReference type="PROSITE" id="PS51327">
    <property type="entry name" value="DICER_DSRBF"/>
    <property type="match status" value="1"/>
</dbReference>
<evidence type="ECO:0000259" key="21">
    <source>
        <dbReference type="PROSITE" id="PS51194"/>
    </source>
</evidence>
<dbReference type="PROSITE" id="PS00517">
    <property type="entry name" value="RNASE_3_1"/>
    <property type="match status" value="1"/>
</dbReference>
<dbReference type="InterPro" id="IPR044441">
    <property type="entry name" value="DICER_DSRM"/>
</dbReference>
<keyword evidence="8" id="KW-0378">Hydrolase</keyword>
<dbReference type="GO" id="GO:0030422">
    <property type="term" value="P:siRNA processing"/>
    <property type="evidence" value="ECO:0007669"/>
    <property type="project" value="InterPro"/>
</dbReference>
<keyword evidence="7" id="KW-0255">Endonuclease</keyword>
<keyword evidence="12 16" id="KW-0694">RNA-binding</keyword>
<keyword evidence="5" id="KW-0677">Repeat</keyword>
<evidence type="ECO:0008006" key="25">
    <source>
        <dbReference type="Google" id="ProtNLM"/>
    </source>
</evidence>
<dbReference type="Gene3D" id="1.10.1520.10">
    <property type="entry name" value="Ribonuclease III domain"/>
    <property type="match status" value="2"/>
</dbReference>
<dbReference type="InterPro" id="IPR001650">
    <property type="entry name" value="Helicase_C-like"/>
</dbReference>
<evidence type="ECO:0000256" key="16">
    <source>
        <dbReference type="PROSITE-ProRule" id="PRU00657"/>
    </source>
</evidence>
<dbReference type="SUPFAM" id="SSF54768">
    <property type="entry name" value="dsRNA-binding domain-like"/>
    <property type="match status" value="1"/>
</dbReference>
<feature type="domain" description="DRBM" evidence="17">
    <location>
        <begin position="1566"/>
        <end position="1647"/>
    </location>
</feature>
<dbReference type="GO" id="GO:0070578">
    <property type="term" value="C:RISC-loading complex"/>
    <property type="evidence" value="ECO:0007669"/>
    <property type="project" value="TreeGrafter"/>
</dbReference>
<dbReference type="GO" id="GO:0003677">
    <property type="term" value="F:DNA binding"/>
    <property type="evidence" value="ECO:0007669"/>
    <property type="project" value="InterPro"/>
</dbReference>
<evidence type="ECO:0000256" key="14">
    <source>
        <dbReference type="ARBA" id="ARBA00023211"/>
    </source>
</evidence>
<dbReference type="Gene3D" id="3.30.160.20">
    <property type="match status" value="1"/>
</dbReference>
<keyword evidence="13" id="KW-0943">RNA-mediated gene silencing</keyword>
<dbReference type="Pfam" id="PF02170">
    <property type="entry name" value="PAZ"/>
    <property type="match status" value="1"/>
</dbReference>
<dbReference type="InterPro" id="IPR006935">
    <property type="entry name" value="Helicase/UvrB_N"/>
</dbReference>
<dbReference type="Gene3D" id="3.40.50.300">
    <property type="entry name" value="P-loop containing nucleotide triphosphate hydrolases"/>
    <property type="match status" value="2"/>
</dbReference>
<evidence type="ECO:0000256" key="4">
    <source>
        <dbReference type="ARBA" id="ARBA00022723"/>
    </source>
</evidence>
<evidence type="ECO:0000256" key="12">
    <source>
        <dbReference type="ARBA" id="ARBA00022884"/>
    </source>
</evidence>
<evidence type="ECO:0000259" key="22">
    <source>
        <dbReference type="PROSITE" id="PS51327"/>
    </source>
</evidence>
<dbReference type="InterPro" id="IPR005034">
    <property type="entry name" value="Dicer_dimerisation"/>
</dbReference>
<keyword evidence="6" id="KW-0547">Nucleotide-binding</keyword>
<dbReference type="GO" id="GO:0004386">
    <property type="term" value="F:helicase activity"/>
    <property type="evidence" value="ECO:0007669"/>
    <property type="project" value="UniProtKB-KW"/>
</dbReference>
<dbReference type="Gene3D" id="3.30.160.380">
    <property type="entry name" value="Dicer dimerisation domain"/>
    <property type="match status" value="1"/>
</dbReference>
<dbReference type="GO" id="GO:0031054">
    <property type="term" value="P:pre-miRNA processing"/>
    <property type="evidence" value="ECO:0007669"/>
    <property type="project" value="InterPro"/>
</dbReference>
<dbReference type="GO" id="GO:0005524">
    <property type="term" value="F:ATP binding"/>
    <property type="evidence" value="ECO:0007669"/>
    <property type="project" value="UniProtKB-KW"/>
</dbReference>
<dbReference type="Pfam" id="PF20932">
    <property type="entry name" value="Dicer_dsRBD"/>
    <property type="match status" value="1"/>
</dbReference>
<dbReference type="SUPFAM" id="SSF52540">
    <property type="entry name" value="P-loop containing nucleoside triphosphate hydrolases"/>
    <property type="match status" value="1"/>
</dbReference>
<feature type="domain" description="RNase III" evidence="18">
    <location>
        <begin position="1154"/>
        <end position="1349"/>
    </location>
</feature>
<keyword evidence="4" id="KW-0479">Metal-binding</keyword>
<evidence type="ECO:0000256" key="7">
    <source>
        <dbReference type="ARBA" id="ARBA00022759"/>
    </source>
</evidence>
<dbReference type="PROSITE" id="PS50142">
    <property type="entry name" value="RNASE_3_2"/>
    <property type="match status" value="2"/>
</dbReference>
<dbReference type="EMBL" id="JAPXFL010000001">
    <property type="protein sequence ID" value="KAK9511554.1"/>
    <property type="molecule type" value="Genomic_DNA"/>
</dbReference>
<evidence type="ECO:0000256" key="2">
    <source>
        <dbReference type="ARBA" id="ARBA00001946"/>
    </source>
</evidence>
<dbReference type="GO" id="GO:0046872">
    <property type="term" value="F:metal ion binding"/>
    <property type="evidence" value="ECO:0007669"/>
    <property type="project" value="UniProtKB-KW"/>
</dbReference>
<dbReference type="Pfam" id="PF03368">
    <property type="entry name" value="Dicer_dimer"/>
    <property type="match status" value="1"/>
</dbReference>
<dbReference type="CDD" id="cd18034">
    <property type="entry name" value="DEXHc_dicer"/>
    <property type="match status" value="1"/>
</dbReference>
<evidence type="ECO:0000259" key="19">
    <source>
        <dbReference type="PROSITE" id="PS50821"/>
    </source>
</evidence>
<evidence type="ECO:0000313" key="24">
    <source>
        <dbReference type="Proteomes" id="UP001461498"/>
    </source>
</evidence>
<dbReference type="PANTHER" id="PTHR14950:SF36">
    <property type="entry name" value="ENDORIBONUCLEASE DCR-2"/>
    <property type="match status" value="1"/>
</dbReference>
<dbReference type="SMART" id="SM00949">
    <property type="entry name" value="PAZ"/>
    <property type="match status" value="1"/>
</dbReference>
<keyword evidence="24" id="KW-1185">Reference proteome</keyword>
<dbReference type="InterPro" id="IPR014720">
    <property type="entry name" value="dsRBD_dom"/>
</dbReference>
<evidence type="ECO:0000256" key="5">
    <source>
        <dbReference type="ARBA" id="ARBA00022737"/>
    </source>
</evidence>
<dbReference type="InterPro" id="IPR027417">
    <property type="entry name" value="P-loop_NTPase"/>
</dbReference>
<feature type="domain" description="PAZ" evidence="19">
    <location>
        <begin position="846"/>
        <end position="968"/>
    </location>
</feature>
<dbReference type="PROSITE" id="PS50821">
    <property type="entry name" value="PAZ"/>
    <property type="match status" value="1"/>
</dbReference>
<comment type="cofactor">
    <cofactor evidence="2">
        <name>Mg(2+)</name>
        <dbReference type="ChEBI" id="CHEBI:18420"/>
    </cofactor>
</comment>
<dbReference type="CDD" id="cd00593">
    <property type="entry name" value="RIBOc"/>
    <property type="match status" value="2"/>
</dbReference>
<evidence type="ECO:0000256" key="13">
    <source>
        <dbReference type="ARBA" id="ARBA00023158"/>
    </source>
</evidence>
<dbReference type="GO" id="GO:0005737">
    <property type="term" value="C:cytoplasm"/>
    <property type="evidence" value="ECO:0007669"/>
    <property type="project" value="TreeGrafter"/>
</dbReference>
<dbReference type="GO" id="GO:0003723">
    <property type="term" value="F:RNA binding"/>
    <property type="evidence" value="ECO:0007669"/>
    <property type="project" value="UniProtKB-UniRule"/>
</dbReference>
<evidence type="ECO:0000259" key="18">
    <source>
        <dbReference type="PROSITE" id="PS50142"/>
    </source>
</evidence>
<dbReference type="SUPFAM" id="SSF101690">
    <property type="entry name" value="PAZ domain"/>
    <property type="match status" value="1"/>
</dbReference>
<dbReference type="PROSITE" id="PS51192">
    <property type="entry name" value="HELICASE_ATP_BIND_1"/>
    <property type="match status" value="1"/>
</dbReference>
<dbReference type="InterPro" id="IPR003100">
    <property type="entry name" value="PAZ_dom"/>
</dbReference>
<dbReference type="FunFam" id="1.10.1520.10:FF:000005">
    <property type="entry name" value="Putative endoribonuclease dicer"/>
    <property type="match status" value="1"/>
</dbReference>
<dbReference type="PANTHER" id="PTHR14950">
    <property type="entry name" value="DICER-RELATED"/>
    <property type="match status" value="1"/>
</dbReference>
<dbReference type="PROSITE" id="PS50137">
    <property type="entry name" value="DS_RBD"/>
    <property type="match status" value="1"/>
</dbReference>
<dbReference type="CDD" id="cd15903">
    <property type="entry name" value="Dicer_PBD"/>
    <property type="match status" value="1"/>
</dbReference>
<accession>A0AAW1DS39</accession>
<dbReference type="SMART" id="SM00535">
    <property type="entry name" value="RIBOc"/>
    <property type="match status" value="2"/>
</dbReference>
<comment type="caution">
    <text evidence="23">The sequence shown here is derived from an EMBL/GenBank/DDBJ whole genome shotgun (WGS) entry which is preliminary data.</text>
</comment>
<dbReference type="GO" id="GO:0004525">
    <property type="term" value="F:ribonuclease III activity"/>
    <property type="evidence" value="ECO:0007669"/>
    <property type="project" value="InterPro"/>
</dbReference>
<dbReference type="Proteomes" id="UP001461498">
    <property type="component" value="Unassembled WGS sequence"/>
</dbReference>
<evidence type="ECO:0000256" key="15">
    <source>
        <dbReference type="ARBA" id="ARBA00035116"/>
    </source>
</evidence>
<evidence type="ECO:0000256" key="9">
    <source>
        <dbReference type="ARBA" id="ARBA00022806"/>
    </source>
</evidence>
<dbReference type="Pfam" id="PF00636">
    <property type="entry name" value="Ribonuclease_3"/>
    <property type="match status" value="2"/>
</dbReference>
<dbReference type="GO" id="GO:0004530">
    <property type="term" value="F:deoxyribonuclease I activity"/>
    <property type="evidence" value="ECO:0007669"/>
    <property type="project" value="TreeGrafter"/>
</dbReference>
<evidence type="ECO:0000256" key="11">
    <source>
        <dbReference type="ARBA" id="ARBA00022842"/>
    </source>
</evidence>
<protein>
    <recommendedName>
        <fullName evidence="25">Dicer-2</fullName>
    </recommendedName>
</protein>
<organism evidence="23 24">
    <name type="scientific">Rhynocoris fuscipes</name>
    <dbReference type="NCBI Taxonomy" id="488301"/>
    <lineage>
        <taxon>Eukaryota</taxon>
        <taxon>Metazoa</taxon>
        <taxon>Ecdysozoa</taxon>
        <taxon>Arthropoda</taxon>
        <taxon>Hexapoda</taxon>
        <taxon>Insecta</taxon>
        <taxon>Pterygota</taxon>
        <taxon>Neoptera</taxon>
        <taxon>Paraneoptera</taxon>
        <taxon>Hemiptera</taxon>
        <taxon>Heteroptera</taxon>
        <taxon>Panheteroptera</taxon>
        <taxon>Cimicomorpha</taxon>
        <taxon>Reduviidae</taxon>
        <taxon>Harpactorinae</taxon>
        <taxon>Harpactorini</taxon>
        <taxon>Rhynocoris</taxon>
    </lineage>
</organism>
<dbReference type="PROSITE" id="PS51194">
    <property type="entry name" value="HELICASE_CTER"/>
    <property type="match status" value="1"/>
</dbReference>
<dbReference type="Gene3D" id="2.170.260.10">
    <property type="entry name" value="paz domain"/>
    <property type="match status" value="1"/>
</dbReference>
<gene>
    <name evidence="23" type="ORF">O3M35_000188</name>
</gene>
<evidence type="ECO:0000313" key="23">
    <source>
        <dbReference type="EMBL" id="KAK9511554.1"/>
    </source>
</evidence>
<dbReference type="GO" id="GO:0006309">
    <property type="term" value="P:apoptotic DNA fragmentation"/>
    <property type="evidence" value="ECO:0007669"/>
    <property type="project" value="TreeGrafter"/>
</dbReference>
<feature type="domain" description="Dicer dsRNA-binding fold" evidence="22">
    <location>
        <begin position="570"/>
        <end position="665"/>
    </location>
</feature>
<evidence type="ECO:0000256" key="8">
    <source>
        <dbReference type="ARBA" id="ARBA00022801"/>
    </source>
</evidence>
<feature type="domain" description="Helicase C-terminal" evidence="21">
    <location>
        <begin position="372"/>
        <end position="543"/>
    </location>
</feature>
<evidence type="ECO:0000259" key="17">
    <source>
        <dbReference type="PROSITE" id="PS50137"/>
    </source>
</evidence>
<keyword evidence="11" id="KW-0460">Magnesium</keyword>
<dbReference type="InterPro" id="IPR038248">
    <property type="entry name" value="Dicer_dimer_sf"/>
</dbReference>